<dbReference type="Proteomes" id="UP000297776">
    <property type="component" value="Unassembled WGS sequence"/>
</dbReference>
<dbReference type="OrthoDB" id="2734037at2"/>
<reference evidence="2 3" key="1">
    <citation type="submission" date="2019-03" db="EMBL/GenBank/DDBJ databases">
        <authorList>
            <person name="Yang Y."/>
        </authorList>
    </citation>
    <scope>NUCLEOTIDE SEQUENCE [LARGE SCALE GENOMIC DNA]</scope>
    <source>
        <strain evidence="2 3">ASL-1</strain>
    </source>
</reference>
<feature type="domain" description="NERD" evidence="1">
    <location>
        <begin position="41"/>
        <end position="160"/>
    </location>
</feature>
<protein>
    <submittedName>
        <fullName evidence="2">NERD domain-containing protein</fullName>
    </submittedName>
</protein>
<dbReference type="PROSITE" id="PS50965">
    <property type="entry name" value="NERD"/>
    <property type="match status" value="1"/>
</dbReference>
<dbReference type="InterPro" id="IPR011528">
    <property type="entry name" value="NERD"/>
</dbReference>
<sequence length="321" mass="37044">MIIKHRDMPIHIKKLQCIAKRMSDFHPKKQLVDEELYKQIAGFKGEQSTDYYISYLDPPPLVLHNLRLKNGTFIFQIDTVLIYHKAIIILEIKNMIGTLELRSSYEQVIKTLNNETKAQKSFHTQVNMQKDNLERWIKREFKLKIPIIPLIIMSNPRTILKAESVELLKNVHPSSAIPFVVNDELAALSSKKYSLTQIRALANLMVASHEELDVDWFKRFDFSVSSLIKGISCPSCEQFTVKRRSTKCYCTNCSCEGFHIIEQAIEEAFMLLGEGIGNKELRKFLGDFSKQSITRIAIKANLQKTGVTKGTKYYRKNKILE</sequence>
<accession>A0A4Y8LMB4</accession>
<evidence type="ECO:0000259" key="1">
    <source>
        <dbReference type="PROSITE" id="PS50965"/>
    </source>
</evidence>
<dbReference type="AlphaFoldDB" id="A0A4Y8LMB4"/>
<evidence type="ECO:0000313" key="2">
    <source>
        <dbReference type="EMBL" id="TFE04086.1"/>
    </source>
</evidence>
<name>A0A4Y8LMB4_9BACL</name>
<evidence type="ECO:0000313" key="3">
    <source>
        <dbReference type="Proteomes" id="UP000297776"/>
    </source>
</evidence>
<keyword evidence="3" id="KW-1185">Reference proteome</keyword>
<dbReference type="Pfam" id="PF08378">
    <property type="entry name" value="NERD"/>
    <property type="match status" value="1"/>
</dbReference>
<comment type="caution">
    <text evidence="2">The sequence shown here is derived from an EMBL/GenBank/DDBJ whole genome shotgun (WGS) entry which is preliminary data.</text>
</comment>
<dbReference type="RefSeq" id="WP_134379028.1">
    <property type="nucleotide sequence ID" value="NZ_SORX01000001.1"/>
</dbReference>
<proteinExistence type="predicted"/>
<gene>
    <name evidence="2" type="ORF">E2626_01820</name>
</gene>
<organism evidence="2 3">
    <name type="scientific">Jeotgalibacillus salarius</name>
    <dbReference type="NCBI Taxonomy" id="546023"/>
    <lineage>
        <taxon>Bacteria</taxon>
        <taxon>Bacillati</taxon>
        <taxon>Bacillota</taxon>
        <taxon>Bacilli</taxon>
        <taxon>Bacillales</taxon>
        <taxon>Caryophanaceae</taxon>
        <taxon>Jeotgalibacillus</taxon>
    </lineage>
</organism>
<dbReference type="EMBL" id="SORX01000001">
    <property type="protein sequence ID" value="TFE04086.1"/>
    <property type="molecule type" value="Genomic_DNA"/>
</dbReference>